<feature type="region of interest" description="Disordered" evidence="1">
    <location>
        <begin position="621"/>
        <end position="642"/>
    </location>
</feature>
<dbReference type="EMBL" id="CAACVS010000089">
    <property type="protein sequence ID" value="VEU36419.1"/>
    <property type="molecule type" value="Genomic_DNA"/>
</dbReference>
<feature type="signal peptide" evidence="3">
    <location>
        <begin position="1"/>
        <end position="34"/>
    </location>
</feature>
<dbReference type="Proteomes" id="UP000291116">
    <property type="component" value="Unassembled WGS sequence"/>
</dbReference>
<evidence type="ECO:0000256" key="3">
    <source>
        <dbReference type="SAM" id="SignalP"/>
    </source>
</evidence>
<dbReference type="SUPFAM" id="SSF50814">
    <property type="entry name" value="Lipocalins"/>
    <property type="match status" value="1"/>
</dbReference>
<dbReference type="OrthoDB" id="440612at2759"/>
<dbReference type="PANTHER" id="PTHR28037">
    <property type="entry name" value="ALCOHOL O-ACETYLTRANSFERASE 1-RELATED"/>
    <property type="match status" value="1"/>
</dbReference>
<sequence>MEQPQRRNLSKQHGNLLLLAVAVLALASTTNVQAFSTPSWTKKAATTSRLHSSVGVTSNDASLSSAVGISERAFRRELGSQENLMLPRQYGVNADVVFPSMNHVSCATLTKDSAIPSAAALKHAISKVMEAHPLLRATVEGDGEPDERIDLFKMVRKGDNQPCTFAANESDLEACDVLRLINVEGGADELEASWRASFESDLDDGSTWCNVQGKSTPLWKLELHRSSGDGGAALLLSFNHAISDQSSASKLTDQILALASDYDQNKSEVSKTPAKQAIPPSLEESVLGTGNRFKDIQAGGFGLGTIRYIAGKALEEAKAPVILPDDAFNSQGGGLMGALTTISGNAAGGDDSKSGERTSALAFRSLSKETTEQLLGACRKNGVTITNALSAASTLVATDFVGNEASNKERNYKVLQSLDMRRFGARLDKGESVGCLAGSMDLMHGPLPDGSGRALLLDPSSEKLDRFWELAREGKQQTENFVDSDGPVHAVRVFDFAMTISDLNNLVHLTAQSKDSQGRAYSAGFTNAGVYERLDAFELEEEGTAKTSTQHGKYKIDDIYYAASNARSGSLYRFSCITVNGEMKFTFHPATPIVSEETNQKFADALLDVLRVVSGSDEELVSKTATANDSSPSGGDNNGNGDGPLGFLPKNSLVLAAAAIGSVAVLSHAGAYADFYSSIQEMKANVEDPADFSAALNFWIFFAVGHPILQPILWISDVLHGSPGPMVGDLVPLTFILGNVVAIAAITYIAEIRNAVNVAAVFAFFAYIGAGLDGQAGMGDFNLQIDDSYKGQIVKGCPAYEEVRQPSMNDFDLEKYQGLWYEQKFHDWTQFKEVYDTTLDIKLTDGGRGWIDDFAVKGPAPDSAPLSWDKSPVANGAHYFLFGRVDPNDPKGILREKGFGVEFPNYIVDVKKDPETGEYKEAIQFQCLERGGVRVFEGINFMSRNPTMTDSELDAMHKRAEQAGMYPYGASPEQMHRVATRPIDAPPIDNSWQAMWRFIGVDKLLELLTESIEDGGR</sequence>
<evidence type="ECO:0000256" key="1">
    <source>
        <dbReference type="SAM" id="MobiDB-lite"/>
    </source>
</evidence>
<organism evidence="4 5">
    <name type="scientific">Pseudo-nitzschia multistriata</name>
    <dbReference type="NCBI Taxonomy" id="183589"/>
    <lineage>
        <taxon>Eukaryota</taxon>
        <taxon>Sar</taxon>
        <taxon>Stramenopiles</taxon>
        <taxon>Ochrophyta</taxon>
        <taxon>Bacillariophyta</taxon>
        <taxon>Bacillariophyceae</taxon>
        <taxon>Bacillariophycidae</taxon>
        <taxon>Bacillariales</taxon>
        <taxon>Bacillariaceae</taxon>
        <taxon>Pseudo-nitzschia</taxon>
    </lineage>
</organism>
<dbReference type="Gene3D" id="3.30.559.10">
    <property type="entry name" value="Chloramphenicol acetyltransferase-like domain"/>
    <property type="match status" value="1"/>
</dbReference>
<keyword evidence="5" id="KW-1185">Reference proteome</keyword>
<dbReference type="PANTHER" id="PTHR28037:SF1">
    <property type="entry name" value="ALCOHOL O-ACETYLTRANSFERASE 1-RELATED"/>
    <property type="match status" value="1"/>
</dbReference>
<gene>
    <name evidence="4" type="ORF">PSNMU_V1.4_AUG-EV-PASAV3_0031750</name>
</gene>
<evidence type="ECO:0008006" key="6">
    <source>
        <dbReference type="Google" id="ProtNLM"/>
    </source>
</evidence>
<accession>A0A448Z382</accession>
<feature type="transmembrane region" description="Helical" evidence="2">
    <location>
        <begin position="694"/>
        <end position="715"/>
    </location>
</feature>
<dbReference type="InterPro" id="IPR023213">
    <property type="entry name" value="CAT-like_dom_sf"/>
</dbReference>
<dbReference type="Gene3D" id="3.30.559.30">
    <property type="entry name" value="Nonribosomal peptide synthetase, condensation domain"/>
    <property type="match status" value="1"/>
</dbReference>
<keyword evidence="2" id="KW-0472">Membrane</keyword>
<keyword evidence="2" id="KW-0812">Transmembrane</keyword>
<dbReference type="InterPro" id="IPR052058">
    <property type="entry name" value="Alcohol_O-acetyltransferase"/>
</dbReference>
<proteinExistence type="predicted"/>
<dbReference type="SUPFAM" id="SSF52777">
    <property type="entry name" value="CoA-dependent acyltransferases"/>
    <property type="match status" value="1"/>
</dbReference>
<name>A0A448Z382_9STRA</name>
<feature type="transmembrane region" description="Helical" evidence="2">
    <location>
        <begin position="755"/>
        <end position="772"/>
    </location>
</feature>
<feature type="chain" id="PRO_5018990619" description="Condensation domain-containing protein" evidence="3">
    <location>
        <begin position="35"/>
        <end position="1017"/>
    </location>
</feature>
<feature type="transmembrane region" description="Helical" evidence="2">
    <location>
        <begin position="653"/>
        <end position="673"/>
    </location>
</feature>
<dbReference type="AlphaFoldDB" id="A0A448Z382"/>
<evidence type="ECO:0000313" key="4">
    <source>
        <dbReference type="EMBL" id="VEU36419.1"/>
    </source>
</evidence>
<evidence type="ECO:0000313" key="5">
    <source>
        <dbReference type="Proteomes" id="UP000291116"/>
    </source>
</evidence>
<dbReference type="Gene3D" id="2.40.128.20">
    <property type="match status" value="1"/>
</dbReference>
<evidence type="ECO:0000256" key="2">
    <source>
        <dbReference type="SAM" id="Phobius"/>
    </source>
</evidence>
<keyword evidence="2" id="KW-1133">Transmembrane helix</keyword>
<protein>
    <recommendedName>
        <fullName evidence="6">Condensation domain-containing protein</fullName>
    </recommendedName>
</protein>
<dbReference type="FunFam" id="2.40.128.20:FF:000054">
    <property type="entry name" value="Uncharacterized protein"/>
    <property type="match status" value="1"/>
</dbReference>
<feature type="transmembrane region" description="Helical" evidence="2">
    <location>
        <begin position="730"/>
        <end position="750"/>
    </location>
</feature>
<dbReference type="InterPro" id="IPR012674">
    <property type="entry name" value="Calycin"/>
</dbReference>
<keyword evidence="3" id="KW-0732">Signal</keyword>
<reference evidence="4 5" key="1">
    <citation type="submission" date="2019-01" db="EMBL/GenBank/DDBJ databases">
        <authorList>
            <person name="Ferrante I. M."/>
        </authorList>
    </citation>
    <scope>NUCLEOTIDE SEQUENCE [LARGE SCALE GENOMIC DNA]</scope>
    <source>
        <strain evidence="4 5">B856</strain>
    </source>
</reference>